<accession>A0A9D1RR15</accession>
<name>A0A9D1RR15_9CORY</name>
<evidence type="ECO:0000259" key="1">
    <source>
        <dbReference type="Pfam" id="PF06259"/>
    </source>
</evidence>
<feature type="domain" description="DUF1023" evidence="1">
    <location>
        <begin position="248"/>
        <end position="387"/>
    </location>
</feature>
<dbReference type="InterPro" id="IPR010427">
    <property type="entry name" value="DUF1023"/>
</dbReference>
<keyword evidence="2" id="KW-0378">Hydrolase</keyword>
<dbReference type="GO" id="GO:0016787">
    <property type="term" value="F:hydrolase activity"/>
    <property type="evidence" value="ECO:0007669"/>
    <property type="project" value="UniProtKB-KW"/>
</dbReference>
<proteinExistence type="predicted"/>
<dbReference type="AlphaFoldDB" id="A0A9D1RR15"/>
<dbReference type="EMBL" id="DXGC01000113">
    <property type="protein sequence ID" value="HIW92584.1"/>
    <property type="molecule type" value="Genomic_DNA"/>
</dbReference>
<comment type="caution">
    <text evidence="2">The sequence shown here is derived from an EMBL/GenBank/DDBJ whole genome shotgun (WGS) entry which is preliminary data.</text>
</comment>
<dbReference type="Proteomes" id="UP000824190">
    <property type="component" value="Unassembled WGS sequence"/>
</dbReference>
<organism evidence="2 3">
    <name type="scientific">Candidatus Corynebacterium avicola</name>
    <dbReference type="NCBI Taxonomy" id="2838527"/>
    <lineage>
        <taxon>Bacteria</taxon>
        <taxon>Bacillati</taxon>
        <taxon>Actinomycetota</taxon>
        <taxon>Actinomycetes</taxon>
        <taxon>Mycobacteriales</taxon>
        <taxon>Corynebacteriaceae</taxon>
        <taxon>Corynebacterium</taxon>
    </lineage>
</organism>
<reference evidence="2" key="1">
    <citation type="journal article" date="2021" name="PeerJ">
        <title>Extensive microbial diversity within the chicken gut microbiome revealed by metagenomics and culture.</title>
        <authorList>
            <person name="Gilroy R."/>
            <person name="Ravi A."/>
            <person name="Getino M."/>
            <person name="Pursley I."/>
            <person name="Horton D.L."/>
            <person name="Alikhan N.F."/>
            <person name="Baker D."/>
            <person name="Gharbi K."/>
            <person name="Hall N."/>
            <person name="Watson M."/>
            <person name="Adriaenssens E.M."/>
            <person name="Foster-Nyarko E."/>
            <person name="Jarju S."/>
            <person name="Secka A."/>
            <person name="Antonio M."/>
            <person name="Oren A."/>
            <person name="Chaudhuri R.R."/>
            <person name="La Ragione R."/>
            <person name="Hildebrand F."/>
            <person name="Pallen M.J."/>
        </authorList>
    </citation>
    <scope>NUCLEOTIDE SEQUENCE</scope>
    <source>
        <strain evidence="2">CHK32-1732</strain>
    </source>
</reference>
<reference evidence="2" key="2">
    <citation type="submission" date="2021-04" db="EMBL/GenBank/DDBJ databases">
        <authorList>
            <person name="Gilroy R."/>
        </authorList>
    </citation>
    <scope>NUCLEOTIDE SEQUENCE</scope>
    <source>
        <strain evidence="2">CHK32-1732</strain>
    </source>
</reference>
<protein>
    <submittedName>
        <fullName evidence="2">Alpha/beta hydrolase family protein</fullName>
    </submittedName>
</protein>
<dbReference type="Pfam" id="PF06259">
    <property type="entry name" value="Abhydrolase_8"/>
    <property type="match status" value="1"/>
</dbReference>
<evidence type="ECO:0000313" key="3">
    <source>
        <dbReference type="Proteomes" id="UP000824190"/>
    </source>
</evidence>
<gene>
    <name evidence="2" type="ORF">H9870_13105</name>
</gene>
<sequence length="479" mass="48324">MNIHDIADAPVDQALRAARSWKDGRTTLQTSVEELRTLGDLPSWSGQASNSMRHRIDSSAHRMHAATVAAGGTAFVLESQARLVTGARAAVRPTLAMADAAGMAVTADGTVVPGGGGGVMGVVSGVAAVVPGSPVSALVAGATAALKAAIALVHTTDNAAGAVIDGFCAVDAAPSPTPVTISAGAVAELVADPDASAAEVFIPDSLQYTLTNAQRTSLQDAVVQARTSLALRGIDPDQVEVTVRDLNGTAAVVAGDLASADRVTTLVSGVGSSEPGKIVGTSATAGRIAGPGHAVIAWHGYQAPSDPVRGALPHHAQFGGQRLRELQGGLRVSTGGKAELQIVAHSYGSTVLGQAASDPSGPLEADVVHLVGSPGVGHDHADDLQLRSRDGSVGEAAVHAWLAPGDLLNVPDGVGAIHGPSPMSPGFGADTLNGGTPQDRGDTLGGWVDGVTDLELWARGETSSHSGYWSDELFLEKVR</sequence>
<evidence type="ECO:0000313" key="2">
    <source>
        <dbReference type="EMBL" id="HIW92584.1"/>
    </source>
</evidence>